<comment type="caution">
    <text evidence="2">The sequence shown here is derived from an EMBL/GenBank/DDBJ whole genome shotgun (WGS) entry which is preliminary data.</text>
</comment>
<dbReference type="AlphaFoldDB" id="A0A5S4F2F7"/>
<evidence type="ECO:0000256" key="1">
    <source>
        <dbReference type="SAM" id="MobiDB-lite"/>
    </source>
</evidence>
<gene>
    <name evidence="2" type="ORF">ACCUM_2477</name>
</gene>
<evidence type="ECO:0000313" key="2">
    <source>
        <dbReference type="EMBL" id="TMQ74903.1"/>
    </source>
</evidence>
<name>A0A5S4F2F7_9PROT</name>
<dbReference type="EMBL" id="SWAD01000138">
    <property type="protein sequence ID" value="TMQ74903.1"/>
    <property type="molecule type" value="Genomic_DNA"/>
</dbReference>
<proteinExistence type="predicted"/>
<evidence type="ECO:0000313" key="3">
    <source>
        <dbReference type="Proteomes" id="UP000306324"/>
    </source>
</evidence>
<sequence length="352" mass="39262">MRRVDLAGHDRAAGFVFRQADLADSRARPRRQPAQVVGDFQQRDGKRLQRAVRGDQAVACRQRGELVGRAVKRQPAAASEFGRHAGAEFRVRVQPGADRRTADGERIERRQRAVEQRVDVLELRDVARELLAERQGRRVLQVRAADLDDLGEGGRFRRQRRPEPDQCRPKHESDAGRGCQMRGAGKDVVRRLPEIHLVVGMDGARLAALAAEQLRSPVGQHFVHVHVALRPRSGLPDRKRELLRVAAGEHFLGGGNDGARLVGREQPELAVDPGGRRLDRDERQNQVLGQAFPGDREVFERALRLRSPEPFGRHLDAAEGIPLAARGAHRPPPAGKARLPSVFMPVLLSMFR</sequence>
<protein>
    <submittedName>
        <fullName evidence="2">Uncharacterized protein</fullName>
    </submittedName>
</protein>
<organism evidence="2 3">
    <name type="scientific">Candidatus Accumulibacter phosphatis</name>
    <dbReference type="NCBI Taxonomy" id="327160"/>
    <lineage>
        <taxon>Bacteria</taxon>
        <taxon>Pseudomonadati</taxon>
        <taxon>Pseudomonadota</taxon>
        <taxon>Betaproteobacteria</taxon>
        <taxon>Candidatus Accumulibacter</taxon>
    </lineage>
</organism>
<feature type="region of interest" description="Disordered" evidence="1">
    <location>
        <begin position="151"/>
        <end position="181"/>
    </location>
</feature>
<feature type="compositionally biased region" description="Basic and acidic residues" evidence="1">
    <location>
        <begin position="161"/>
        <end position="175"/>
    </location>
</feature>
<keyword evidence="3" id="KW-1185">Reference proteome</keyword>
<accession>A0A5S4F2F7</accession>
<dbReference type="Proteomes" id="UP000306324">
    <property type="component" value="Unassembled WGS sequence"/>
</dbReference>
<reference evidence="2 3" key="1">
    <citation type="submission" date="2019-04" db="EMBL/GenBank/DDBJ databases">
        <title>A novel phosphate-accumulating bacterium identified in bioreactor for phosphate removal from wastewater.</title>
        <authorList>
            <person name="Kotlyarov R.Y."/>
            <person name="Beletsky A.V."/>
            <person name="Kallistova A.Y."/>
            <person name="Dorofeev A.G."/>
            <person name="Nikolaev Y.Y."/>
            <person name="Pimenov N.V."/>
            <person name="Ravin N.V."/>
            <person name="Mardanov A.V."/>
        </authorList>
    </citation>
    <scope>NUCLEOTIDE SEQUENCE [LARGE SCALE GENOMIC DNA]</scope>
    <source>
        <strain evidence="2 3">Bin19</strain>
    </source>
</reference>